<dbReference type="Pfam" id="PF04500">
    <property type="entry name" value="FLYWCH"/>
    <property type="match status" value="2"/>
</dbReference>
<protein>
    <submittedName>
        <fullName evidence="6">Modifier of mdg4</fullName>
    </submittedName>
</protein>
<dbReference type="InterPro" id="IPR007588">
    <property type="entry name" value="Znf_FLYWCH"/>
</dbReference>
<dbReference type="GO" id="GO:0008270">
    <property type="term" value="F:zinc ion binding"/>
    <property type="evidence" value="ECO:0007669"/>
    <property type="project" value="UniProtKB-KW"/>
</dbReference>
<dbReference type="Proteomes" id="UP000037510">
    <property type="component" value="Unassembled WGS sequence"/>
</dbReference>
<keyword evidence="3" id="KW-0862">Zinc</keyword>
<dbReference type="AlphaFoldDB" id="A0A0L7LNV0"/>
<reference evidence="6 7" key="1">
    <citation type="journal article" date="2015" name="Genome Biol. Evol.">
        <title>The genome of winter moth (Operophtera brumata) provides a genomic perspective on sexual dimorphism and phenology.</title>
        <authorList>
            <person name="Derks M.F."/>
            <person name="Smit S."/>
            <person name="Salis L."/>
            <person name="Schijlen E."/>
            <person name="Bossers A."/>
            <person name="Mateman C."/>
            <person name="Pijl A.S."/>
            <person name="de Ridder D."/>
            <person name="Groenen M.A."/>
            <person name="Visser M.E."/>
            <person name="Megens H.J."/>
        </authorList>
    </citation>
    <scope>NUCLEOTIDE SEQUENCE [LARGE SCALE GENOMIC DNA]</scope>
    <source>
        <strain evidence="6">WM2013NL</strain>
        <tissue evidence="6">Head and thorax</tissue>
    </source>
</reference>
<keyword evidence="7" id="KW-1185">Reference proteome</keyword>
<dbReference type="Gene3D" id="2.20.25.240">
    <property type="match status" value="2"/>
</dbReference>
<feature type="region of interest" description="Disordered" evidence="4">
    <location>
        <begin position="62"/>
        <end position="86"/>
    </location>
</feature>
<evidence type="ECO:0000256" key="3">
    <source>
        <dbReference type="ARBA" id="ARBA00022833"/>
    </source>
</evidence>
<evidence type="ECO:0000256" key="4">
    <source>
        <dbReference type="SAM" id="MobiDB-lite"/>
    </source>
</evidence>
<sequence>MEPRYVTSERGAQLLLFSNFVFRCHTKANREGFKTWYCNNYCKSQCTSVLTTDNEEHIVTIRGSHNHDPPNITTTPDGPSEERVQSPRRHKGNCEAICEIHFIISKKGNELLAYDKYTFAKNSESKNRTSWTCSSRCSKKCNAQVLLSKLGEFTVIEAKHTHPPPVFYVNELGEYVRVQDRMRSSVKLALVGLLVHLSCNLGVQES</sequence>
<feature type="domain" description="FLYWCH-type" evidence="5">
    <location>
        <begin position="5"/>
        <end position="67"/>
    </location>
</feature>
<name>A0A0L7LNV0_OPEBR</name>
<keyword evidence="2" id="KW-0863">Zinc-finger</keyword>
<accession>A0A0L7LNV0</accession>
<evidence type="ECO:0000313" key="6">
    <source>
        <dbReference type="EMBL" id="KOB77039.1"/>
    </source>
</evidence>
<organism evidence="6 7">
    <name type="scientific">Operophtera brumata</name>
    <name type="common">Winter moth</name>
    <name type="synonym">Phalaena brumata</name>
    <dbReference type="NCBI Taxonomy" id="104452"/>
    <lineage>
        <taxon>Eukaryota</taxon>
        <taxon>Metazoa</taxon>
        <taxon>Ecdysozoa</taxon>
        <taxon>Arthropoda</taxon>
        <taxon>Hexapoda</taxon>
        <taxon>Insecta</taxon>
        <taxon>Pterygota</taxon>
        <taxon>Neoptera</taxon>
        <taxon>Endopterygota</taxon>
        <taxon>Lepidoptera</taxon>
        <taxon>Glossata</taxon>
        <taxon>Ditrysia</taxon>
        <taxon>Geometroidea</taxon>
        <taxon>Geometridae</taxon>
        <taxon>Larentiinae</taxon>
        <taxon>Operophtera</taxon>
    </lineage>
</organism>
<comment type="caution">
    <text evidence="6">The sequence shown here is derived from an EMBL/GenBank/DDBJ whole genome shotgun (WGS) entry which is preliminary data.</text>
</comment>
<feature type="domain" description="FLYWCH-type" evidence="5">
    <location>
        <begin position="102"/>
        <end position="162"/>
    </location>
</feature>
<gene>
    <name evidence="6" type="ORF">OBRU01_04759</name>
</gene>
<evidence type="ECO:0000259" key="5">
    <source>
        <dbReference type="Pfam" id="PF04500"/>
    </source>
</evidence>
<keyword evidence="1" id="KW-0479">Metal-binding</keyword>
<evidence type="ECO:0000256" key="2">
    <source>
        <dbReference type="ARBA" id="ARBA00022771"/>
    </source>
</evidence>
<proteinExistence type="predicted"/>
<evidence type="ECO:0000256" key="1">
    <source>
        <dbReference type="ARBA" id="ARBA00022723"/>
    </source>
</evidence>
<dbReference type="EMBL" id="JTDY01000469">
    <property type="protein sequence ID" value="KOB77039.1"/>
    <property type="molecule type" value="Genomic_DNA"/>
</dbReference>
<evidence type="ECO:0000313" key="7">
    <source>
        <dbReference type="Proteomes" id="UP000037510"/>
    </source>
</evidence>